<evidence type="ECO:0000313" key="7">
    <source>
        <dbReference type="EMBL" id="CAD7653999.1"/>
    </source>
</evidence>
<dbReference type="Proteomes" id="UP000728032">
    <property type="component" value="Unassembled WGS sequence"/>
</dbReference>
<dbReference type="EMBL" id="OC922205">
    <property type="protein sequence ID" value="CAD7653999.1"/>
    <property type="molecule type" value="Genomic_DNA"/>
</dbReference>
<dbReference type="CDD" id="cd15856">
    <property type="entry name" value="SNARE_SNAP29C"/>
    <property type="match status" value="1"/>
</dbReference>
<feature type="domain" description="T-SNARE coiled-coil homology" evidence="6">
    <location>
        <begin position="27"/>
        <end position="89"/>
    </location>
</feature>
<protein>
    <recommendedName>
        <fullName evidence="6">t-SNARE coiled-coil homology domain-containing protein</fullName>
    </recommendedName>
</protein>
<dbReference type="GO" id="GO:0005886">
    <property type="term" value="C:plasma membrane"/>
    <property type="evidence" value="ECO:0007669"/>
    <property type="project" value="TreeGrafter"/>
</dbReference>
<dbReference type="OrthoDB" id="18679at2759"/>
<feature type="non-terminal residue" evidence="7">
    <location>
        <position position="1"/>
    </location>
</feature>
<dbReference type="GO" id="GO:0031201">
    <property type="term" value="C:SNARE complex"/>
    <property type="evidence" value="ECO:0007669"/>
    <property type="project" value="TreeGrafter"/>
</dbReference>
<dbReference type="PROSITE" id="PS50192">
    <property type="entry name" value="T_SNARE"/>
    <property type="match status" value="2"/>
</dbReference>
<dbReference type="Gene3D" id="1.20.5.110">
    <property type="match status" value="2"/>
</dbReference>
<feature type="region of interest" description="Disordered" evidence="5">
    <location>
        <begin position="1"/>
        <end position="20"/>
    </location>
</feature>
<feature type="domain" description="T-SNARE coiled-coil homology" evidence="6">
    <location>
        <begin position="84"/>
        <end position="146"/>
    </location>
</feature>
<gene>
    <name evidence="7" type="ORF">ONB1V03_LOCUS10649</name>
</gene>
<dbReference type="GO" id="GO:0015031">
    <property type="term" value="P:protein transport"/>
    <property type="evidence" value="ECO:0007669"/>
    <property type="project" value="UniProtKB-KW"/>
</dbReference>
<dbReference type="EMBL" id="CAJPVJ010007380">
    <property type="protein sequence ID" value="CAG2171186.1"/>
    <property type="molecule type" value="Genomic_DNA"/>
</dbReference>
<name>A0A7R9M5K6_9ACAR</name>
<evidence type="ECO:0000256" key="3">
    <source>
        <dbReference type="ARBA" id="ARBA00022927"/>
    </source>
</evidence>
<keyword evidence="4" id="KW-0175">Coiled coil</keyword>
<evidence type="ECO:0000256" key="5">
    <source>
        <dbReference type="SAM" id="MobiDB-lite"/>
    </source>
</evidence>
<evidence type="ECO:0000256" key="1">
    <source>
        <dbReference type="ARBA" id="ARBA00009480"/>
    </source>
</evidence>
<dbReference type="SMART" id="SM00397">
    <property type="entry name" value="t_SNARE"/>
    <property type="match status" value="2"/>
</dbReference>
<dbReference type="AlphaFoldDB" id="A0A7R9M5K6"/>
<evidence type="ECO:0000313" key="8">
    <source>
        <dbReference type="Proteomes" id="UP000728032"/>
    </source>
</evidence>
<accession>A0A7R9M5K6</accession>
<organism evidence="7">
    <name type="scientific">Oppiella nova</name>
    <dbReference type="NCBI Taxonomy" id="334625"/>
    <lineage>
        <taxon>Eukaryota</taxon>
        <taxon>Metazoa</taxon>
        <taxon>Ecdysozoa</taxon>
        <taxon>Arthropoda</taxon>
        <taxon>Chelicerata</taxon>
        <taxon>Arachnida</taxon>
        <taxon>Acari</taxon>
        <taxon>Acariformes</taxon>
        <taxon>Sarcoptiformes</taxon>
        <taxon>Oribatida</taxon>
        <taxon>Brachypylina</taxon>
        <taxon>Oppioidea</taxon>
        <taxon>Oppiidae</taxon>
        <taxon>Oppiella</taxon>
    </lineage>
</organism>
<feature type="non-terminal residue" evidence="7">
    <location>
        <position position="235"/>
    </location>
</feature>
<keyword evidence="8" id="KW-1185">Reference proteome</keyword>
<dbReference type="SUPFAM" id="SSF58038">
    <property type="entry name" value="SNARE fusion complex"/>
    <property type="match status" value="2"/>
</dbReference>
<dbReference type="GO" id="GO:0019905">
    <property type="term" value="F:syntaxin binding"/>
    <property type="evidence" value="ECO:0007669"/>
    <property type="project" value="TreeGrafter"/>
</dbReference>
<comment type="similarity">
    <text evidence="1">Belongs to the SNAP-25 family.</text>
</comment>
<dbReference type="PANTHER" id="PTHR19305:SF9">
    <property type="entry name" value="SYNAPTOSOMAL-ASSOCIATED PROTEIN 29"/>
    <property type="match status" value="1"/>
</dbReference>
<dbReference type="GO" id="GO:0098793">
    <property type="term" value="C:presynapse"/>
    <property type="evidence" value="ECO:0007669"/>
    <property type="project" value="GOC"/>
</dbReference>
<keyword evidence="2" id="KW-0813">Transport</keyword>
<dbReference type="GO" id="GO:0005484">
    <property type="term" value="F:SNAP receptor activity"/>
    <property type="evidence" value="ECO:0007669"/>
    <property type="project" value="TreeGrafter"/>
</dbReference>
<dbReference type="FunFam" id="1.20.5.110:FF:000041">
    <property type="entry name" value="Synaptosomal-associated protein 29"/>
    <property type="match status" value="1"/>
</dbReference>
<reference evidence="7" key="1">
    <citation type="submission" date="2020-11" db="EMBL/GenBank/DDBJ databases">
        <authorList>
            <person name="Tran Van P."/>
        </authorList>
    </citation>
    <scope>NUCLEOTIDE SEQUENCE</scope>
</reference>
<feature type="compositionally biased region" description="Basic and acidic residues" evidence="5">
    <location>
        <begin position="11"/>
        <end position="20"/>
    </location>
</feature>
<evidence type="ECO:0000259" key="6">
    <source>
        <dbReference type="PROSITE" id="PS50192"/>
    </source>
</evidence>
<dbReference type="InterPro" id="IPR000727">
    <property type="entry name" value="T_SNARE_dom"/>
</dbReference>
<keyword evidence="3" id="KW-0653">Protein transport</keyword>
<sequence>NFGKNLGKDLSSSDKRDTRRELFEEKTRIEEESLESSKETLGLILESERIGVKTGRELVRQRETLNRVEDKLESIDGSLHETQKHIKSMKKDNLNQIDLGIERLKQLSLGLGNEIDEQNTLIDRITKQTEKTELRIKHQNHQLRRVLTACCVTYGRRVLCITSVSSICSTSDASDEWLRNRLGLPFGVFGAFRLTVLVSLWICCSSFMDLRELFLSYSVIRRFKSSNSAFNSAII</sequence>
<evidence type="ECO:0000256" key="4">
    <source>
        <dbReference type="ARBA" id="ARBA00023054"/>
    </source>
</evidence>
<dbReference type="GO" id="GO:0031629">
    <property type="term" value="P:synaptic vesicle fusion to presynaptic active zone membrane"/>
    <property type="evidence" value="ECO:0007669"/>
    <property type="project" value="TreeGrafter"/>
</dbReference>
<dbReference type="PANTHER" id="PTHR19305">
    <property type="entry name" value="SYNAPTOSOMAL ASSOCIATED PROTEIN"/>
    <property type="match status" value="1"/>
</dbReference>
<dbReference type="Pfam" id="PF12352">
    <property type="entry name" value="V-SNARE_C"/>
    <property type="match status" value="1"/>
</dbReference>
<evidence type="ECO:0000256" key="2">
    <source>
        <dbReference type="ARBA" id="ARBA00022448"/>
    </source>
</evidence>
<dbReference type="GO" id="GO:0016082">
    <property type="term" value="P:synaptic vesicle priming"/>
    <property type="evidence" value="ECO:0007669"/>
    <property type="project" value="TreeGrafter"/>
</dbReference>
<proteinExistence type="inferred from homology"/>